<accession>B4D2Y1</accession>
<keyword evidence="1" id="KW-0472">Membrane</keyword>
<keyword evidence="1" id="KW-1133">Transmembrane helix</keyword>
<comment type="caution">
    <text evidence="2">The sequence shown here is derived from an EMBL/GenBank/DDBJ whole genome shotgun (WGS) entry which is preliminary data.</text>
</comment>
<name>B4D2Y1_9BACT</name>
<dbReference type="RefSeq" id="WP_006980594.1">
    <property type="nucleotide sequence ID" value="NZ_ABVL01000009.1"/>
</dbReference>
<dbReference type="InParanoid" id="B4D2Y1"/>
<reference evidence="2 3" key="1">
    <citation type="journal article" date="2011" name="J. Bacteriol.">
        <title>Genome sequence of Chthoniobacter flavus Ellin428, an aerobic heterotrophic soil bacterium.</title>
        <authorList>
            <person name="Kant R."/>
            <person name="van Passel M.W."/>
            <person name="Palva A."/>
            <person name="Lucas S."/>
            <person name="Lapidus A."/>
            <person name="Glavina Del Rio T."/>
            <person name="Dalin E."/>
            <person name="Tice H."/>
            <person name="Bruce D."/>
            <person name="Goodwin L."/>
            <person name="Pitluck S."/>
            <person name="Larimer F.W."/>
            <person name="Land M.L."/>
            <person name="Hauser L."/>
            <person name="Sangwan P."/>
            <person name="de Vos W.M."/>
            <person name="Janssen P.H."/>
            <person name="Smidt H."/>
        </authorList>
    </citation>
    <scope>NUCLEOTIDE SEQUENCE [LARGE SCALE GENOMIC DNA]</scope>
    <source>
        <strain evidence="2 3">Ellin428</strain>
    </source>
</reference>
<dbReference type="STRING" id="497964.CfE428DRAFT_3269"/>
<evidence type="ECO:0000313" key="3">
    <source>
        <dbReference type="Proteomes" id="UP000005824"/>
    </source>
</evidence>
<dbReference type="AlphaFoldDB" id="B4D2Y1"/>
<feature type="transmembrane region" description="Helical" evidence="1">
    <location>
        <begin position="52"/>
        <end position="74"/>
    </location>
</feature>
<dbReference type="eggNOG" id="ENOG5032UK0">
    <property type="taxonomic scope" value="Bacteria"/>
</dbReference>
<evidence type="ECO:0000256" key="1">
    <source>
        <dbReference type="SAM" id="Phobius"/>
    </source>
</evidence>
<protein>
    <submittedName>
        <fullName evidence="2">Uncharacterized protein</fullName>
    </submittedName>
</protein>
<dbReference type="InterPro" id="IPR046643">
    <property type="entry name" value="DUF6755"/>
</dbReference>
<keyword evidence="3" id="KW-1185">Reference proteome</keyword>
<dbReference type="Pfam" id="PF20540">
    <property type="entry name" value="DUF6755"/>
    <property type="match status" value="1"/>
</dbReference>
<proteinExistence type="predicted"/>
<feature type="transmembrane region" description="Helical" evidence="1">
    <location>
        <begin position="20"/>
        <end position="40"/>
    </location>
</feature>
<keyword evidence="1" id="KW-0812">Transmembrane</keyword>
<sequence length="114" mass="12410">MSGFRRGQNLAHPSKKSVLALALTAILGLIIGLQIWLLTATLNTALGGDHSIVVPSLIGSIVLFLIALMIFRLLPKPYTWRSVPDLRIEQQKIHTYPGGSEVKKRIISGPGEKS</sequence>
<dbReference type="EMBL" id="ABVL01000009">
    <property type="protein sequence ID" value="EDY19092.1"/>
    <property type="molecule type" value="Genomic_DNA"/>
</dbReference>
<organism evidence="2 3">
    <name type="scientific">Chthoniobacter flavus Ellin428</name>
    <dbReference type="NCBI Taxonomy" id="497964"/>
    <lineage>
        <taxon>Bacteria</taxon>
        <taxon>Pseudomonadati</taxon>
        <taxon>Verrucomicrobiota</taxon>
        <taxon>Spartobacteria</taxon>
        <taxon>Chthoniobacterales</taxon>
        <taxon>Chthoniobacteraceae</taxon>
        <taxon>Chthoniobacter</taxon>
    </lineage>
</organism>
<dbReference type="Proteomes" id="UP000005824">
    <property type="component" value="Unassembled WGS sequence"/>
</dbReference>
<gene>
    <name evidence="2" type="ORF">CfE428DRAFT_3269</name>
</gene>
<evidence type="ECO:0000313" key="2">
    <source>
        <dbReference type="EMBL" id="EDY19092.1"/>
    </source>
</evidence>